<sequence length="471" mass="48440">MSAMPNHTVAPTRPSLVLIATSLGVLLAQIDTSVVNLALKSIAIDLHAGVSAMQWVIDAYNLVYASLLLTGGTLGDLYGRRRIFVTGIALFAMGTLICALAPSATVLILGRIVSGLGAAFALPMSLVLLTIAYPGREERAHALGIWASCNGLAFIIGPTLGGWLVDSIGWRSIFYLALPICMVAVALTYHAVKESADPRERHLDIPGQLLAIAGLGGLAFAAIEGGHWHWTSPLILAIGATALIALTLLVWVEARTEGPLLPLEFLRDPVFAAALAIAGLMTFGMYALLFLMPLYFQTVRGATPFEAGLALLPMSLSFVIVSQLVGYLTNAFGPRVVMTTGMACMAAGALVLGEIGPATSMMVIGIALFVVGVGLGLNTAPVNGVAVAAVPAVRAGTASGLLNTARMIGATFGVAILGAIFAAYAGQEAASGAGFLPGLRAALTVGGIGEMLGAALAFACIRRHSLEARGA</sequence>
<feature type="transmembrane region" description="Helical" evidence="8">
    <location>
        <begin position="209"/>
        <end position="228"/>
    </location>
</feature>
<comment type="subcellular location">
    <subcellularLocation>
        <location evidence="1">Cell membrane</location>
        <topology evidence="1">Multi-pass membrane protein</topology>
    </subcellularLocation>
</comment>
<feature type="transmembrane region" description="Helical" evidence="8">
    <location>
        <begin position="273"/>
        <end position="296"/>
    </location>
</feature>
<evidence type="ECO:0000256" key="6">
    <source>
        <dbReference type="ARBA" id="ARBA00022989"/>
    </source>
</evidence>
<evidence type="ECO:0000256" key="1">
    <source>
        <dbReference type="ARBA" id="ARBA00004651"/>
    </source>
</evidence>
<dbReference type="PANTHER" id="PTHR42718">
    <property type="entry name" value="MAJOR FACILITATOR SUPERFAMILY MULTIDRUG TRANSPORTER MFSC"/>
    <property type="match status" value="1"/>
</dbReference>
<keyword evidence="6 8" id="KW-1133">Transmembrane helix</keyword>
<feature type="transmembrane region" description="Helical" evidence="8">
    <location>
        <begin position="405"/>
        <end position="426"/>
    </location>
</feature>
<dbReference type="PANTHER" id="PTHR42718:SF9">
    <property type="entry name" value="MAJOR FACILITATOR SUPERFAMILY MULTIDRUG TRANSPORTER MFSC"/>
    <property type="match status" value="1"/>
</dbReference>
<dbReference type="Pfam" id="PF07690">
    <property type="entry name" value="MFS_1"/>
    <property type="match status" value="1"/>
</dbReference>
<feature type="transmembrane region" description="Helical" evidence="8">
    <location>
        <begin position="108"/>
        <end position="131"/>
    </location>
</feature>
<feature type="domain" description="Major facilitator superfamily (MFS) profile" evidence="9">
    <location>
        <begin position="17"/>
        <end position="465"/>
    </location>
</feature>
<evidence type="ECO:0000256" key="7">
    <source>
        <dbReference type="ARBA" id="ARBA00023136"/>
    </source>
</evidence>
<proteinExistence type="inferred from homology"/>
<dbReference type="InterPro" id="IPR036259">
    <property type="entry name" value="MFS_trans_sf"/>
</dbReference>
<name>A0A345ZQV7_9HYPH</name>
<evidence type="ECO:0000313" key="11">
    <source>
        <dbReference type="Proteomes" id="UP000254889"/>
    </source>
</evidence>
<dbReference type="InterPro" id="IPR020846">
    <property type="entry name" value="MFS_dom"/>
</dbReference>
<dbReference type="InterPro" id="IPR004638">
    <property type="entry name" value="EmrB-like"/>
</dbReference>
<organism evidence="10 11">
    <name type="scientific">Pseudolabrys taiwanensis</name>
    <dbReference type="NCBI Taxonomy" id="331696"/>
    <lineage>
        <taxon>Bacteria</taxon>
        <taxon>Pseudomonadati</taxon>
        <taxon>Pseudomonadota</taxon>
        <taxon>Alphaproteobacteria</taxon>
        <taxon>Hyphomicrobiales</taxon>
        <taxon>Xanthobacteraceae</taxon>
        <taxon>Pseudolabrys</taxon>
    </lineage>
</organism>
<evidence type="ECO:0000259" key="9">
    <source>
        <dbReference type="PROSITE" id="PS50850"/>
    </source>
</evidence>
<evidence type="ECO:0000256" key="5">
    <source>
        <dbReference type="ARBA" id="ARBA00022692"/>
    </source>
</evidence>
<feature type="transmembrane region" description="Helical" evidence="8">
    <location>
        <begin position="438"/>
        <end position="461"/>
    </location>
</feature>
<dbReference type="KEGG" id="ptaw:DW352_01495"/>
<dbReference type="NCBIfam" id="TIGR00711">
    <property type="entry name" value="efflux_EmrB"/>
    <property type="match status" value="1"/>
</dbReference>
<evidence type="ECO:0000313" key="10">
    <source>
        <dbReference type="EMBL" id="AXK79304.1"/>
    </source>
</evidence>
<keyword evidence="3" id="KW-0813">Transport</keyword>
<dbReference type="CDD" id="cd17321">
    <property type="entry name" value="MFS_MMR_MDR_like"/>
    <property type="match status" value="1"/>
</dbReference>
<feature type="transmembrane region" description="Helical" evidence="8">
    <location>
        <begin position="362"/>
        <end position="393"/>
    </location>
</feature>
<feature type="transmembrane region" description="Helical" evidence="8">
    <location>
        <begin position="234"/>
        <end position="252"/>
    </location>
</feature>
<keyword evidence="4" id="KW-1003">Cell membrane</keyword>
<dbReference type="InterPro" id="IPR011701">
    <property type="entry name" value="MFS"/>
</dbReference>
<feature type="transmembrane region" description="Helical" evidence="8">
    <location>
        <begin position="52"/>
        <end position="71"/>
    </location>
</feature>
<dbReference type="Proteomes" id="UP000254889">
    <property type="component" value="Chromosome"/>
</dbReference>
<feature type="transmembrane region" description="Helical" evidence="8">
    <location>
        <begin position="336"/>
        <end position="356"/>
    </location>
</feature>
<dbReference type="GO" id="GO:0005886">
    <property type="term" value="C:plasma membrane"/>
    <property type="evidence" value="ECO:0007669"/>
    <property type="project" value="UniProtKB-SubCell"/>
</dbReference>
<dbReference type="Gene3D" id="1.20.1720.10">
    <property type="entry name" value="Multidrug resistance protein D"/>
    <property type="match status" value="1"/>
</dbReference>
<accession>A0A345ZQV7</accession>
<dbReference type="EMBL" id="CP031417">
    <property type="protein sequence ID" value="AXK79304.1"/>
    <property type="molecule type" value="Genomic_DNA"/>
</dbReference>
<evidence type="ECO:0000256" key="4">
    <source>
        <dbReference type="ARBA" id="ARBA00022475"/>
    </source>
</evidence>
<dbReference type="SUPFAM" id="SSF103473">
    <property type="entry name" value="MFS general substrate transporter"/>
    <property type="match status" value="1"/>
</dbReference>
<evidence type="ECO:0000256" key="3">
    <source>
        <dbReference type="ARBA" id="ARBA00022448"/>
    </source>
</evidence>
<keyword evidence="7 8" id="KW-0472">Membrane</keyword>
<dbReference type="GO" id="GO:0022857">
    <property type="term" value="F:transmembrane transporter activity"/>
    <property type="evidence" value="ECO:0007669"/>
    <property type="project" value="InterPro"/>
</dbReference>
<dbReference type="OrthoDB" id="2414439at2"/>
<keyword evidence="5 8" id="KW-0812">Transmembrane</keyword>
<evidence type="ECO:0000256" key="2">
    <source>
        <dbReference type="ARBA" id="ARBA00008537"/>
    </source>
</evidence>
<evidence type="ECO:0000256" key="8">
    <source>
        <dbReference type="SAM" id="Phobius"/>
    </source>
</evidence>
<dbReference type="PROSITE" id="PS50850">
    <property type="entry name" value="MFS"/>
    <property type="match status" value="1"/>
</dbReference>
<dbReference type="RefSeq" id="WP_115687863.1">
    <property type="nucleotide sequence ID" value="NZ_CP031417.1"/>
</dbReference>
<dbReference type="Gene3D" id="1.20.1250.20">
    <property type="entry name" value="MFS general substrate transporter like domains"/>
    <property type="match status" value="1"/>
</dbReference>
<feature type="transmembrane region" description="Helical" evidence="8">
    <location>
        <begin position="170"/>
        <end position="189"/>
    </location>
</feature>
<feature type="transmembrane region" description="Helical" evidence="8">
    <location>
        <begin position="308"/>
        <end position="329"/>
    </location>
</feature>
<feature type="transmembrane region" description="Helical" evidence="8">
    <location>
        <begin position="83"/>
        <end position="102"/>
    </location>
</feature>
<comment type="similarity">
    <text evidence="2">Belongs to the major facilitator superfamily. EmrB family.</text>
</comment>
<gene>
    <name evidence="10" type="ORF">DW352_01495</name>
</gene>
<dbReference type="AlphaFoldDB" id="A0A345ZQV7"/>
<feature type="transmembrane region" description="Helical" evidence="8">
    <location>
        <begin position="143"/>
        <end position="164"/>
    </location>
</feature>
<protein>
    <submittedName>
        <fullName evidence="10">MFS transporter</fullName>
    </submittedName>
</protein>
<reference evidence="10 11" key="1">
    <citation type="submission" date="2018-07" db="EMBL/GenBank/DDBJ databases">
        <authorList>
            <person name="Quirk P.G."/>
            <person name="Krulwich T.A."/>
        </authorList>
    </citation>
    <scope>NUCLEOTIDE SEQUENCE [LARGE SCALE GENOMIC DNA]</scope>
    <source>
        <strain evidence="10 11">CC-BB4</strain>
    </source>
</reference>
<keyword evidence="11" id="KW-1185">Reference proteome</keyword>